<dbReference type="EMBL" id="PFJR01000040">
    <property type="protein sequence ID" value="PIX88139.1"/>
    <property type="molecule type" value="Genomic_DNA"/>
</dbReference>
<dbReference type="Pfam" id="PF05635">
    <property type="entry name" value="23S_rRNA_IVP"/>
    <property type="match status" value="1"/>
</dbReference>
<sequence>EGFSRQGYKEKLQFYYMALGSLTESQNQLLIAKDLNYLEQIEFNKIAKQSISVHKLLNGFVAKTKTFVK</sequence>
<gene>
    <name evidence="1" type="ORF">COZ30_01720</name>
</gene>
<comment type="caution">
    <text evidence="1">The sequence shown here is derived from an EMBL/GenBank/DDBJ whole genome shotgun (WGS) entry which is preliminary data.</text>
</comment>
<organism evidence="1 2">
    <name type="scientific">Candidatus Nealsonbacteria bacterium CG_4_10_14_3_um_filter_36_16</name>
    <dbReference type="NCBI Taxonomy" id="1974685"/>
    <lineage>
        <taxon>Bacteria</taxon>
        <taxon>Candidatus Nealsoniibacteriota</taxon>
    </lineage>
</organism>
<reference evidence="2" key="1">
    <citation type="submission" date="2017-09" db="EMBL/GenBank/DDBJ databases">
        <title>Depth-based differentiation of microbial function through sediment-hosted aquifers and enrichment of novel symbionts in the deep terrestrial subsurface.</title>
        <authorList>
            <person name="Probst A.J."/>
            <person name="Ladd B."/>
            <person name="Jarett J.K."/>
            <person name="Geller-Mcgrath D.E."/>
            <person name="Sieber C.M.K."/>
            <person name="Emerson J.B."/>
            <person name="Anantharaman K."/>
            <person name="Thomas B.C."/>
            <person name="Malmstrom R."/>
            <person name="Stieglmeier M."/>
            <person name="Klingl A."/>
            <person name="Woyke T."/>
            <person name="Ryan C.M."/>
            <person name="Banfield J.F."/>
        </authorList>
    </citation>
    <scope>NUCLEOTIDE SEQUENCE [LARGE SCALE GENOMIC DNA]</scope>
</reference>
<evidence type="ECO:0000313" key="2">
    <source>
        <dbReference type="Proteomes" id="UP000230064"/>
    </source>
</evidence>
<accession>A0A2M7MEX7</accession>
<proteinExistence type="predicted"/>
<dbReference type="AlphaFoldDB" id="A0A2M7MEX7"/>
<dbReference type="NCBIfam" id="TIGR02436">
    <property type="entry name" value="four helix bundle protein"/>
    <property type="match status" value="1"/>
</dbReference>
<dbReference type="InterPro" id="IPR012657">
    <property type="entry name" value="23S_rRNA-intervening_sequence"/>
</dbReference>
<evidence type="ECO:0000313" key="1">
    <source>
        <dbReference type="EMBL" id="PIX88139.1"/>
    </source>
</evidence>
<feature type="non-terminal residue" evidence="1">
    <location>
        <position position="1"/>
    </location>
</feature>
<dbReference type="Gene3D" id="1.20.1440.60">
    <property type="entry name" value="23S rRNA-intervening sequence"/>
    <property type="match status" value="1"/>
</dbReference>
<protein>
    <submittedName>
        <fullName evidence="1">Four helix bundle protein</fullName>
    </submittedName>
</protein>
<dbReference type="Proteomes" id="UP000230064">
    <property type="component" value="Unassembled WGS sequence"/>
</dbReference>
<dbReference type="SUPFAM" id="SSF158446">
    <property type="entry name" value="IVS-encoded protein-like"/>
    <property type="match status" value="1"/>
</dbReference>
<name>A0A2M7MEX7_9BACT</name>
<dbReference type="InterPro" id="IPR036583">
    <property type="entry name" value="23S_rRNA_IVS_sf"/>
</dbReference>